<dbReference type="InterPro" id="IPR004042">
    <property type="entry name" value="Intein_endonuc_central"/>
</dbReference>
<organism evidence="2 3">
    <name type="scientific">Candidatus Portnoybacteria bacterium CG10_big_fil_rev_8_21_14_0_10_43_39</name>
    <dbReference type="NCBI Taxonomy" id="1974815"/>
    <lineage>
        <taxon>Bacteria</taxon>
        <taxon>Candidatus Portnoyibacteriota</taxon>
    </lineage>
</organism>
<feature type="domain" description="DOD-type homing endonuclease" evidence="1">
    <location>
        <begin position="133"/>
        <end position="263"/>
    </location>
</feature>
<evidence type="ECO:0000313" key="2">
    <source>
        <dbReference type="EMBL" id="PJE59378.1"/>
    </source>
</evidence>
<evidence type="ECO:0000259" key="1">
    <source>
        <dbReference type="PROSITE" id="PS50819"/>
    </source>
</evidence>
<evidence type="ECO:0000313" key="3">
    <source>
        <dbReference type="Proteomes" id="UP000231255"/>
    </source>
</evidence>
<dbReference type="InterPro" id="IPR004860">
    <property type="entry name" value="LAGLIDADG_dom"/>
</dbReference>
<proteinExistence type="predicted"/>
<dbReference type="AlphaFoldDB" id="A0A2M8KHH9"/>
<dbReference type="Proteomes" id="UP000231255">
    <property type="component" value="Unassembled WGS sequence"/>
</dbReference>
<comment type="caution">
    <text evidence="2">The sequence shown here is derived from an EMBL/GenBank/DDBJ whole genome shotgun (WGS) entry which is preliminary data.</text>
</comment>
<dbReference type="Pfam" id="PF14528">
    <property type="entry name" value="LAGLIDADG_3"/>
    <property type="match status" value="2"/>
</dbReference>
<gene>
    <name evidence="2" type="ORF">COU84_01015</name>
</gene>
<dbReference type="SUPFAM" id="SSF55608">
    <property type="entry name" value="Homing endonucleases"/>
    <property type="match status" value="2"/>
</dbReference>
<name>A0A2M8KHH9_9BACT</name>
<dbReference type="EMBL" id="PFDZ01000025">
    <property type="protein sequence ID" value="PJE59378.1"/>
    <property type="molecule type" value="Genomic_DNA"/>
</dbReference>
<protein>
    <recommendedName>
        <fullName evidence="1">DOD-type homing endonuclease domain-containing protein</fullName>
    </recommendedName>
</protein>
<dbReference type="PROSITE" id="PS50819">
    <property type="entry name" value="INTEIN_ENDONUCLEASE"/>
    <property type="match status" value="1"/>
</dbReference>
<dbReference type="GO" id="GO:0004519">
    <property type="term" value="F:endonuclease activity"/>
    <property type="evidence" value="ECO:0007669"/>
    <property type="project" value="InterPro"/>
</dbReference>
<dbReference type="Gene3D" id="3.10.28.10">
    <property type="entry name" value="Homing endonucleases"/>
    <property type="match status" value="1"/>
</dbReference>
<reference evidence="3" key="1">
    <citation type="submission" date="2017-09" db="EMBL/GenBank/DDBJ databases">
        <title>Depth-based differentiation of microbial function through sediment-hosted aquifers and enrichment of novel symbionts in the deep terrestrial subsurface.</title>
        <authorList>
            <person name="Probst A.J."/>
            <person name="Ladd B."/>
            <person name="Jarett J.K."/>
            <person name="Geller-Mcgrath D.E."/>
            <person name="Sieber C.M.K."/>
            <person name="Emerson J.B."/>
            <person name="Anantharaman K."/>
            <person name="Thomas B.C."/>
            <person name="Malmstrom R."/>
            <person name="Stieglmeier M."/>
            <person name="Klingl A."/>
            <person name="Woyke T."/>
            <person name="Ryan C.M."/>
            <person name="Banfield J.F."/>
        </authorList>
    </citation>
    <scope>NUCLEOTIDE SEQUENCE [LARGE SCALE GENOMIC DNA]</scope>
</reference>
<accession>A0A2M8KHH9</accession>
<sequence>MEFMIKKICQSCSKEFYIHNYRESAARFCSLACYNSFRKNAAYQKICLQCNEEFVNKRETRNRKYCGEKCSSKARRKYNRDDKICPTCKSVFGYRSRNPHQIFCSNQCNIKSRAYKVNEKFFDKINSEGKAYLLGIIFSDGSVSSKSNHINISSNDRDMIETCRKLLETTSPIHQYKNYFCLIISNQNLRNSLINLGVMPRKSWKELSIPLIPEKLIRHFLRGMYDGDGSFYLDKRESNRYIYLCSALSSASYQFSKEIKSMLEKQLKITFHKIRFDDRGGGKGSYQLRLFRKEDVKKFVDYLYRNSNYFLKRKYIFVKNFYHGKI</sequence>
<dbReference type="InterPro" id="IPR027434">
    <property type="entry name" value="Homing_endonucl"/>
</dbReference>